<gene>
    <name evidence="2" type="ORF">GPECTOR_1g498</name>
</gene>
<evidence type="ECO:0000313" key="2">
    <source>
        <dbReference type="EMBL" id="KXZ56554.1"/>
    </source>
</evidence>
<evidence type="ECO:0008006" key="4">
    <source>
        <dbReference type="Google" id="ProtNLM"/>
    </source>
</evidence>
<protein>
    <recommendedName>
        <fullName evidence="4">Glycosyltransferase family 92 protein</fullName>
    </recommendedName>
</protein>
<evidence type="ECO:0000313" key="3">
    <source>
        <dbReference type="Proteomes" id="UP000075714"/>
    </source>
</evidence>
<proteinExistence type="predicted"/>
<accession>A0A150H3D1</accession>
<feature type="region of interest" description="Disordered" evidence="1">
    <location>
        <begin position="345"/>
        <end position="364"/>
    </location>
</feature>
<reference evidence="3" key="1">
    <citation type="journal article" date="2016" name="Nat. Commun.">
        <title>The Gonium pectorale genome demonstrates co-option of cell cycle regulation during the evolution of multicellularity.</title>
        <authorList>
            <person name="Hanschen E.R."/>
            <person name="Marriage T.N."/>
            <person name="Ferris P.J."/>
            <person name="Hamaji T."/>
            <person name="Toyoda A."/>
            <person name="Fujiyama A."/>
            <person name="Neme R."/>
            <person name="Noguchi H."/>
            <person name="Minakuchi Y."/>
            <person name="Suzuki M."/>
            <person name="Kawai-Toyooka H."/>
            <person name="Smith D.R."/>
            <person name="Sparks H."/>
            <person name="Anderson J."/>
            <person name="Bakaric R."/>
            <person name="Luria V."/>
            <person name="Karger A."/>
            <person name="Kirschner M.W."/>
            <person name="Durand P.M."/>
            <person name="Michod R.E."/>
            <person name="Nozaki H."/>
            <person name="Olson B.J."/>
        </authorList>
    </citation>
    <scope>NUCLEOTIDE SEQUENCE [LARGE SCALE GENOMIC DNA]</scope>
    <source>
        <strain evidence="3">NIES-2863</strain>
    </source>
</reference>
<organism evidence="2 3">
    <name type="scientific">Gonium pectorale</name>
    <name type="common">Green alga</name>
    <dbReference type="NCBI Taxonomy" id="33097"/>
    <lineage>
        <taxon>Eukaryota</taxon>
        <taxon>Viridiplantae</taxon>
        <taxon>Chlorophyta</taxon>
        <taxon>core chlorophytes</taxon>
        <taxon>Chlorophyceae</taxon>
        <taxon>CS clade</taxon>
        <taxon>Chlamydomonadales</taxon>
        <taxon>Volvocaceae</taxon>
        <taxon>Gonium</taxon>
    </lineage>
</organism>
<dbReference type="Proteomes" id="UP000075714">
    <property type="component" value="Unassembled WGS sequence"/>
</dbReference>
<name>A0A150H3D1_GONPE</name>
<sequence length="482" mass="52052">MMATVELTVWLRRVGGRTVRHPLPHQSQRAIRALVWADDVENLHLRVFGHLLLPTSHVDWRPQLMLETAEPGPVLTAALETQAGVLDKVDEARMRPYSLRFDLPEGTETETCFKLVESSYPGHKVPVCIPHEDFKLDSSGAGVGGSSGRSHVCESLAPAGGTNASAPALWAVVGPPRHVSSSRRWRSHYGQVAMRTAHFLSYHTAMGVSGLLLYTDAAARFYLRKHAALAPYLQSGQLRLITWDMPERGHPADEPHRRGGIRSIHGARPLGYNYDQALFASHALLGLSACGANLILLVTDMDEYLHMPSVGQPWPAPLADCLARTSASRSGQTVTARSLPRIPVLSSQAAGGQGGGRGSAGAVGSSEALRTHPLTLYDQRASRILMGEHGKMLVMPAAEVVAFFVHEGVPRHGAVAVVDSHCMALLHVTNFWRPRENGTSPATQHSRFGASRSSSAYVPFSWEGSPLAGLMGEAAAAFRRGT</sequence>
<dbReference type="EMBL" id="LSYV01000002">
    <property type="protein sequence ID" value="KXZ56554.1"/>
    <property type="molecule type" value="Genomic_DNA"/>
</dbReference>
<feature type="compositionally biased region" description="Gly residues" evidence="1">
    <location>
        <begin position="351"/>
        <end position="361"/>
    </location>
</feature>
<keyword evidence="3" id="KW-1185">Reference proteome</keyword>
<evidence type="ECO:0000256" key="1">
    <source>
        <dbReference type="SAM" id="MobiDB-lite"/>
    </source>
</evidence>
<comment type="caution">
    <text evidence="2">The sequence shown here is derived from an EMBL/GenBank/DDBJ whole genome shotgun (WGS) entry which is preliminary data.</text>
</comment>
<dbReference type="OrthoDB" id="531635at2759"/>
<dbReference type="AlphaFoldDB" id="A0A150H3D1"/>